<feature type="domain" description="Cation efflux protein transmembrane" evidence="8">
    <location>
        <begin position="24"/>
        <end position="215"/>
    </location>
</feature>
<dbReference type="PANTHER" id="PTHR43840">
    <property type="entry name" value="MITOCHONDRIAL METAL TRANSPORTER 1-RELATED"/>
    <property type="match status" value="1"/>
</dbReference>
<dbReference type="InterPro" id="IPR036837">
    <property type="entry name" value="Cation_efflux_CTD_sf"/>
</dbReference>
<evidence type="ECO:0000256" key="4">
    <source>
        <dbReference type="ARBA" id="ARBA00022692"/>
    </source>
</evidence>
<reference evidence="10 11" key="1">
    <citation type="submission" date="2017-05" db="EMBL/GenBank/DDBJ databases">
        <title>Vagococcus spp. assemblies.</title>
        <authorList>
            <person name="Gulvik C.A."/>
        </authorList>
    </citation>
    <scope>NUCLEOTIDE SEQUENCE [LARGE SCALE GENOMIC DNA]</scope>
    <source>
        <strain evidence="10 11">SS1995</strain>
    </source>
</reference>
<evidence type="ECO:0000256" key="1">
    <source>
        <dbReference type="ARBA" id="ARBA00004141"/>
    </source>
</evidence>
<sequence length="301" mass="33401">MDKGGWYFVVNRSDQLKQAEKGAIISLTAYIFLALLKITIGSYANSQALSADGVNNFTDTIASITVLIGLKLSRKPADNEHRYGHWKAENVASLVTSFIMVVAGFEVLSKAFKNLVHHELESPEPIAAAVGLFSAVVMFGVYIYNTRLGKKYTSSSLVAMAKDNFSDALTSIGTAVAVFAATFKLPILDQITAIVIGIIILKTAYDIFKESSFYLSDGFDLDLLKQYKEEILKIPTIKEVPVLRGRLLGANIFLDITVRMDPELTVRKSHDIVDEMEKQLQQKFGIFDIDVHVEPYEGDYK</sequence>
<dbReference type="AlphaFoldDB" id="A0A429ZTC9"/>
<dbReference type="EMBL" id="NGJS01000021">
    <property type="protein sequence ID" value="RST96914.1"/>
    <property type="molecule type" value="Genomic_DNA"/>
</dbReference>
<evidence type="ECO:0000259" key="9">
    <source>
        <dbReference type="Pfam" id="PF16916"/>
    </source>
</evidence>
<evidence type="ECO:0000256" key="7">
    <source>
        <dbReference type="SAM" id="Phobius"/>
    </source>
</evidence>
<comment type="similarity">
    <text evidence="2">Belongs to the cation diffusion facilitator (CDF) transporter (TC 2.A.4) family.</text>
</comment>
<feature type="transmembrane region" description="Helical" evidence="7">
    <location>
        <begin position="86"/>
        <end position="105"/>
    </location>
</feature>
<keyword evidence="6 7" id="KW-0472">Membrane</keyword>
<keyword evidence="5 7" id="KW-1133">Transmembrane helix</keyword>
<proteinExistence type="inferred from homology"/>
<dbReference type="Pfam" id="PF16916">
    <property type="entry name" value="ZT_dimer"/>
    <property type="match status" value="1"/>
</dbReference>
<evidence type="ECO:0000313" key="11">
    <source>
        <dbReference type="Proteomes" id="UP000287857"/>
    </source>
</evidence>
<dbReference type="OrthoDB" id="9806522at2"/>
<feature type="transmembrane region" description="Helical" evidence="7">
    <location>
        <begin position="22"/>
        <end position="44"/>
    </location>
</feature>
<dbReference type="NCBIfam" id="TIGR01297">
    <property type="entry name" value="CDF"/>
    <property type="match status" value="1"/>
</dbReference>
<dbReference type="SUPFAM" id="SSF161111">
    <property type="entry name" value="Cation efflux protein transmembrane domain-like"/>
    <property type="match status" value="1"/>
</dbReference>
<dbReference type="Gene3D" id="3.30.70.1350">
    <property type="entry name" value="Cation efflux protein, cytoplasmic domain"/>
    <property type="match status" value="1"/>
</dbReference>
<dbReference type="GO" id="GO:0008324">
    <property type="term" value="F:monoatomic cation transmembrane transporter activity"/>
    <property type="evidence" value="ECO:0007669"/>
    <property type="project" value="InterPro"/>
</dbReference>
<dbReference type="Proteomes" id="UP000287857">
    <property type="component" value="Unassembled WGS sequence"/>
</dbReference>
<comment type="subcellular location">
    <subcellularLocation>
        <location evidence="1">Membrane</location>
        <topology evidence="1">Multi-pass membrane protein</topology>
    </subcellularLocation>
</comment>
<dbReference type="InterPro" id="IPR002524">
    <property type="entry name" value="Cation_efflux"/>
</dbReference>
<keyword evidence="11" id="KW-1185">Reference proteome</keyword>
<evidence type="ECO:0000259" key="8">
    <source>
        <dbReference type="Pfam" id="PF01545"/>
    </source>
</evidence>
<dbReference type="Pfam" id="PF01545">
    <property type="entry name" value="Cation_efflux"/>
    <property type="match status" value="1"/>
</dbReference>
<gene>
    <name evidence="10" type="ORF">CBF37_10500</name>
</gene>
<evidence type="ECO:0000256" key="3">
    <source>
        <dbReference type="ARBA" id="ARBA00022448"/>
    </source>
</evidence>
<keyword evidence="4 7" id="KW-0812">Transmembrane</keyword>
<evidence type="ECO:0000256" key="2">
    <source>
        <dbReference type="ARBA" id="ARBA00008114"/>
    </source>
</evidence>
<comment type="caution">
    <text evidence="10">The sequence shown here is derived from an EMBL/GenBank/DDBJ whole genome shotgun (WGS) entry which is preliminary data.</text>
</comment>
<dbReference type="SUPFAM" id="SSF160240">
    <property type="entry name" value="Cation efflux protein cytoplasmic domain-like"/>
    <property type="match status" value="1"/>
</dbReference>
<accession>A0A429ZTC9</accession>
<dbReference type="Gene3D" id="1.20.1510.10">
    <property type="entry name" value="Cation efflux protein transmembrane domain"/>
    <property type="match status" value="1"/>
</dbReference>
<dbReference type="FunFam" id="1.20.1510.10:FF:000006">
    <property type="entry name" value="Divalent cation efflux transporter"/>
    <property type="match status" value="1"/>
</dbReference>
<dbReference type="GO" id="GO:0016020">
    <property type="term" value="C:membrane"/>
    <property type="evidence" value="ECO:0007669"/>
    <property type="project" value="UniProtKB-SubCell"/>
</dbReference>
<dbReference type="InterPro" id="IPR027470">
    <property type="entry name" value="Cation_efflux_CTD"/>
</dbReference>
<evidence type="ECO:0000256" key="5">
    <source>
        <dbReference type="ARBA" id="ARBA00022989"/>
    </source>
</evidence>
<evidence type="ECO:0000256" key="6">
    <source>
        <dbReference type="ARBA" id="ARBA00023136"/>
    </source>
</evidence>
<name>A0A429ZTC9_9ENTE</name>
<protein>
    <submittedName>
        <fullName evidence="10">Transporter</fullName>
    </submittedName>
</protein>
<dbReference type="InterPro" id="IPR050291">
    <property type="entry name" value="CDF_Transporter"/>
</dbReference>
<keyword evidence="3" id="KW-0813">Transport</keyword>
<feature type="transmembrane region" description="Helical" evidence="7">
    <location>
        <begin position="56"/>
        <end position="74"/>
    </location>
</feature>
<feature type="transmembrane region" description="Helical" evidence="7">
    <location>
        <begin position="125"/>
        <end position="144"/>
    </location>
</feature>
<organism evidence="10 11">
    <name type="scientific">Vagococcus vulneris</name>
    <dbReference type="NCBI Taxonomy" id="1977869"/>
    <lineage>
        <taxon>Bacteria</taxon>
        <taxon>Bacillati</taxon>
        <taxon>Bacillota</taxon>
        <taxon>Bacilli</taxon>
        <taxon>Lactobacillales</taxon>
        <taxon>Enterococcaceae</taxon>
        <taxon>Vagococcus</taxon>
    </lineage>
</organism>
<feature type="domain" description="Cation efflux protein cytoplasmic" evidence="9">
    <location>
        <begin position="224"/>
        <end position="296"/>
    </location>
</feature>
<dbReference type="InterPro" id="IPR027469">
    <property type="entry name" value="Cation_efflux_TMD_sf"/>
</dbReference>
<dbReference type="InterPro" id="IPR058533">
    <property type="entry name" value="Cation_efflux_TM"/>
</dbReference>
<dbReference type="PANTHER" id="PTHR43840:SF50">
    <property type="entry name" value="MANGANESE EFFLUX SYSTEM PROTEIN MNES"/>
    <property type="match status" value="1"/>
</dbReference>
<evidence type="ECO:0000313" key="10">
    <source>
        <dbReference type="EMBL" id="RST96914.1"/>
    </source>
</evidence>